<comment type="caution">
    <text evidence="3">The sequence shown here is derived from an EMBL/GenBank/DDBJ whole genome shotgun (WGS) entry which is preliminary data.</text>
</comment>
<organism evidence="3 4">
    <name type="scientific">Flavobacterium alvei</name>
    <dbReference type="NCBI Taxonomy" id="2080416"/>
    <lineage>
        <taxon>Bacteria</taxon>
        <taxon>Pseudomonadati</taxon>
        <taxon>Bacteroidota</taxon>
        <taxon>Flavobacteriia</taxon>
        <taxon>Flavobacteriales</taxon>
        <taxon>Flavobacteriaceae</taxon>
        <taxon>Flavobacterium</taxon>
    </lineage>
</organism>
<dbReference type="SMART" id="SM00028">
    <property type="entry name" value="TPR"/>
    <property type="match status" value="2"/>
</dbReference>
<dbReference type="InterPro" id="IPR019734">
    <property type="entry name" value="TPR_rpt"/>
</dbReference>
<name>A0A2S5A6U7_9FLAO</name>
<accession>A0A2S5A6U7</accession>
<feature type="transmembrane region" description="Helical" evidence="2">
    <location>
        <begin position="39"/>
        <end position="57"/>
    </location>
</feature>
<keyword evidence="2" id="KW-0812">Transmembrane</keyword>
<reference evidence="3 4" key="1">
    <citation type="submission" date="2018-01" db="EMBL/GenBank/DDBJ databases">
        <authorList>
            <person name="Gaut B.S."/>
            <person name="Morton B.R."/>
            <person name="Clegg M.T."/>
            <person name="Duvall M.R."/>
        </authorList>
    </citation>
    <scope>NUCLEOTIDE SEQUENCE [LARGE SCALE GENOMIC DNA]</scope>
    <source>
        <strain evidence="3 4">HR-AY</strain>
    </source>
</reference>
<dbReference type="PROSITE" id="PS50005">
    <property type="entry name" value="TPR"/>
    <property type="match status" value="1"/>
</dbReference>
<keyword evidence="2" id="KW-1133">Transmembrane helix</keyword>
<feature type="repeat" description="TPR" evidence="1">
    <location>
        <begin position="111"/>
        <end position="144"/>
    </location>
</feature>
<keyword evidence="1" id="KW-0802">TPR repeat</keyword>
<evidence type="ECO:0000256" key="1">
    <source>
        <dbReference type="PROSITE-ProRule" id="PRU00339"/>
    </source>
</evidence>
<dbReference type="InterPro" id="IPR011990">
    <property type="entry name" value="TPR-like_helical_dom_sf"/>
</dbReference>
<dbReference type="Gene3D" id="1.25.40.10">
    <property type="entry name" value="Tetratricopeptide repeat domain"/>
    <property type="match status" value="1"/>
</dbReference>
<dbReference type="OrthoDB" id="886912at2"/>
<dbReference type="RefSeq" id="WP_103806677.1">
    <property type="nucleotide sequence ID" value="NZ_PQVG01000007.1"/>
</dbReference>
<dbReference type="SUPFAM" id="SSF48452">
    <property type="entry name" value="TPR-like"/>
    <property type="match status" value="1"/>
</dbReference>
<dbReference type="Proteomes" id="UP000237310">
    <property type="component" value="Unassembled WGS sequence"/>
</dbReference>
<evidence type="ECO:0000313" key="4">
    <source>
        <dbReference type="Proteomes" id="UP000237310"/>
    </source>
</evidence>
<dbReference type="EMBL" id="PQVG01000007">
    <property type="protein sequence ID" value="POY38244.1"/>
    <property type="molecule type" value="Genomic_DNA"/>
</dbReference>
<evidence type="ECO:0008006" key="5">
    <source>
        <dbReference type="Google" id="ProtNLM"/>
    </source>
</evidence>
<evidence type="ECO:0000256" key="2">
    <source>
        <dbReference type="SAM" id="Phobius"/>
    </source>
</evidence>
<proteinExistence type="predicted"/>
<keyword evidence="2" id="KW-0472">Membrane</keyword>
<gene>
    <name evidence="3" type="ORF">C3L50_13355</name>
</gene>
<dbReference type="AlphaFoldDB" id="A0A2S5A6U7"/>
<keyword evidence="4" id="KW-1185">Reference proteome</keyword>
<feature type="transmembrane region" description="Helical" evidence="2">
    <location>
        <begin position="12"/>
        <end position="33"/>
    </location>
</feature>
<evidence type="ECO:0000313" key="3">
    <source>
        <dbReference type="EMBL" id="POY38244.1"/>
    </source>
</evidence>
<dbReference type="Pfam" id="PF13181">
    <property type="entry name" value="TPR_8"/>
    <property type="match status" value="1"/>
</dbReference>
<sequence>MASNPPIIKQVAWISLVPQIPFIFLLIAIYHYLGFKDPAFYGALTYLTLSMGLRYFIPKNHRRGIQLFKTNQYEKAISEYEKSYEFFTRNEWIDKYRFITLLSSSKMNYREMALCNIAFCYSQIGNGTKAIEFYKKTLEEFPENPIAESALKMLNSTKEVQ</sequence>
<protein>
    <recommendedName>
        <fullName evidence="5">Tetratricopeptide repeat protein</fullName>
    </recommendedName>
</protein>